<keyword evidence="8" id="KW-1185">Reference proteome</keyword>
<evidence type="ECO:0000313" key="7">
    <source>
        <dbReference type="EMBL" id="MCZ2721335.1"/>
    </source>
</evidence>
<dbReference type="RefSeq" id="WP_269124024.1">
    <property type="nucleotide sequence ID" value="NZ_JAPUBN010000013.1"/>
</dbReference>
<proteinExistence type="predicted"/>
<keyword evidence="2 5" id="KW-0812">Transmembrane</keyword>
<dbReference type="Pfam" id="PF04138">
    <property type="entry name" value="GtrA_DPMS_TM"/>
    <property type="match status" value="1"/>
</dbReference>
<evidence type="ECO:0000259" key="6">
    <source>
        <dbReference type="Pfam" id="PF04138"/>
    </source>
</evidence>
<keyword evidence="3 5" id="KW-1133">Transmembrane helix</keyword>
<name>A0ABT4JSY6_9GAMM</name>
<accession>A0ABT4JSY6</accession>
<evidence type="ECO:0000313" key="8">
    <source>
        <dbReference type="Proteomes" id="UP001149719"/>
    </source>
</evidence>
<dbReference type="EMBL" id="JAPUBN010000013">
    <property type="protein sequence ID" value="MCZ2721335.1"/>
    <property type="molecule type" value="Genomic_DNA"/>
</dbReference>
<dbReference type="InterPro" id="IPR007267">
    <property type="entry name" value="GtrA_DPMS_TM"/>
</dbReference>
<dbReference type="Proteomes" id="UP001149719">
    <property type="component" value="Unassembled WGS sequence"/>
</dbReference>
<evidence type="ECO:0000256" key="4">
    <source>
        <dbReference type="ARBA" id="ARBA00023136"/>
    </source>
</evidence>
<comment type="subcellular location">
    <subcellularLocation>
        <location evidence="1">Membrane</location>
        <topology evidence="1">Multi-pass membrane protein</topology>
    </subcellularLocation>
</comment>
<evidence type="ECO:0000256" key="5">
    <source>
        <dbReference type="SAM" id="Phobius"/>
    </source>
</evidence>
<evidence type="ECO:0000256" key="1">
    <source>
        <dbReference type="ARBA" id="ARBA00004141"/>
    </source>
</evidence>
<feature type="transmembrane region" description="Helical" evidence="5">
    <location>
        <begin position="7"/>
        <end position="31"/>
    </location>
</feature>
<evidence type="ECO:0000256" key="3">
    <source>
        <dbReference type="ARBA" id="ARBA00022989"/>
    </source>
</evidence>
<feature type="transmembrane region" description="Helical" evidence="5">
    <location>
        <begin position="69"/>
        <end position="88"/>
    </location>
</feature>
<sequence length="128" mass="14500">MSRQFLLFLIIGGGQYALDASTFALFIVFVSAEAANIIARFIGAMSGYFLNGFFTFKKLDSKQKFAPKILLKFVLLWCLMTLLSTSMIQYSIGFFDITSWHWVVGVKLVVEAVLVVLSFSLQKFVVYR</sequence>
<reference evidence="7" key="1">
    <citation type="submission" date="2022-12" db="EMBL/GenBank/DDBJ databases">
        <title>Marinomonas 15G1-11 sp. nov, isolated from marine algae.</title>
        <authorList>
            <person name="Butt M."/>
            <person name="Choi D.G."/>
            <person name="Kim J.M."/>
            <person name="Lee J.K."/>
            <person name="Baek J.H."/>
            <person name="Jeon C.O."/>
        </authorList>
    </citation>
    <scope>NUCLEOTIDE SEQUENCE</scope>
    <source>
        <strain evidence="7">15G1-11</strain>
    </source>
</reference>
<feature type="transmembrane region" description="Helical" evidence="5">
    <location>
        <begin position="37"/>
        <end position="57"/>
    </location>
</feature>
<comment type="caution">
    <text evidence="7">The sequence shown here is derived from an EMBL/GenBank/DDBJ whole genome shotgun (WGS) entry which is preliminary data.</text>
</comment>
<protein>
    <submittedName>
        <fullName evidence="7">GtrA family protein</fullName>
    </submittedName>
</protein>
<keyword evidence="4 5" id="KW-0472">Membrane</keyword>
<feature type="domain" description="GtrA/DPMS transmembrane" evidence="6">
    <location>
        <begin position="8"/>
        <end position="126"/>
    </location>
</feature>
<organism evidence="7 8">
    <name type="scientific">Marinomonas phaeophyticola</name>
    <dbReference type="NCBI Taxonomy" id="3004091"/>
    <lineage>
        <taxon>Bacteria</taxon>
        <taxon>Pseudomonadati</taxon>
        <taxon>Pseudomonadota</taxon>
        <taxon>Gammaproteobacteria</taxon>
        <taxon>Oceanospirillales</taxon>
        <taxon>Oceanospirillaceae</taxon>
        <taxon>Marinomonas</taxon>
    </lineage>
</organism>
<feature type="transmembrane region" description="Helical" evidence="5">
    <location>
        <begin position="100"/>
        <end position="121"/>
    </location>
</feature>
<evidence type="ECO:0000256" key="2">
    <source>
        <dbReference type="ARBA" id="ARBA00022692"/>
    </source>
</evidence>
<gene>
    <name evidence="7" type="ORF">O1D97_06655</name>
</gene>